<accession>A0A1Y1SI75</accession>
<protein>
    <recommendedName>
        <fullName evidence="7">Marine proteobacterial sortase target protein</fullName>
    </recommendedName>
</protein>
<dbReference type="RefSeq" id="WP_083559552.1">
    <property type="nucleotide sequence ID" value="NZ_AQQV01000001.1"/>
</dbReference>
<dbReference type="STRING" id="1317117.ATO7_03450"/>
<reference evidence="5 6" key="1">
    <citation type="submission" date="2013-04" db="EMBL/GenBank/DDBJ databases">
        <title>Oceanococcus atlanticus 22II-S10r2 Genome Sequencing.</title>
        <authorList>
            <person name="Lai Q."/>
            <person name="Li G."/>
            <person name="Shao Z."/>
        </authorList>
    </citation>
    <scope>NUCLEOTIDE SEQUENCE [LARGE SCALE GENOMIC DNA]</scope>
    <source>
        <strain evidence="5 6">22II-S10r2</strain>
    </source>
</reference>
<dbReference type="InterPro" id="IPR022440">
    <property type="entry name" value="CHP03788"/>
</dbReference>
<comment type="caution">
    <text evidence="5">The sequence shown here is derived from an EMBL/GenBank/DDBJ whole genome shotgun (WGS) entry which is preliminary data.</text>
</comment>
<keyword evidence="2" id="KW-0732">Signal</keyword>
<keyword evidence="1" id="KW-1133">Transmembrane helix</keyword>
<dbReference type="OrthoDB" id="9784383at2"/>
<feature type="chain" id="PRO_5013050442" description="Marine proteobacterial sortase target protein" evidence="2">
    <location>
        <begin position="25"/>
        <end position="679"/>
    </location>
</feature>
<evidence type="ECO:0000259" key="3">
    <source>
        <dbReference type="PROSITE" id="PS50234"/>
    </source>
</evidence>
<evidence type="ECO:0000259" key="4">
    <source>
        <dbReference type="PROSITE" id="PS51468"/>
    </source>
</evidence>
<dbReference type="PROSITE" id="PS51468">
    <property type="entry name" value="VIT"/>
    <property type="match status" value="1"/>
</dbReference>
<dbReference type="Pfam" id="PF13768">
    <property type="entry name" value="VWA_3"/>
    <property type="match status" value="1"/>
</dbReference>
<organism evidence="5 6">
    <name type="scientific">Oceanococcus atlanticus</name>
    <dbReference type="NCBI Taxonomy" id="1317117"/>
    <lineage>
        <taxon>Bacteria</taxon>
        <taxon>Pseudomonadati</taxon>
        <taxon>Pseudomonadota</taxon>
        <taxon>Gammaproteobacteria</taxon>
        <taxon>Chromatiales</taxon>
        <taxon>Oceanococcaceae</taxon>
        <taxon>Oceanococcus</taxon>
    </lineage>
</organism>
<dbReference type="Gene3D" id="3.40.50.410">
    <property type="entry name" value="von Willebrand factor, type A domain"/>
    <property type="match status" value="1"/>
</dbReference>
<dbReference type="EMBL" id="AQQV01000001">
    <property type="protein sequence ID" value="ORE88899.1"/>
    <property type="molecule type" value="Genomic_DNA"/>
</dbReference>
<feature type="signal peptide" evidence="2">
    <location>
        <begin position="1"/>
        <end position="24"/>
    </location>
</feature>
<feature type="transmembrane region" description="Helical" evidence="1">
    <location>
        <begin position="657"/>
        <end position="675"/>
    </location>
</feature>
<dbReference type="InterPro" id="IPR002035">
    <property type="entry name" value="VWF_A"/>
</dbReference>
<dbReference type="PANTHER" id="PTHR45737:SF6">
    <property type="entry name" value="VON WILLEBRAND FACTOR A DOMAIN-CONTAINING PROTEIN 5A"/>
    <property type="match status" value="1"/>
</dbReference>
<dbReference type="PANTHER" id="PTHR45737">
    <property type="entry name" value="VON WILLEBRAND FACTOR A DOMAIN-CONTAINING PROTEIN 5A"/>
    <property type="match status" value="1"/>
</dbReference>
<dbReference type="Proteomes" id="UP000192342">
    <property type="component" value="Unassembled WGS sequence"/>
</dbReference>
<evidence type="ECO:0000256" key="2">
    <source>
        <dbReference type="SAM" id="SignalP"/>
    </source>
</evidence>
<dbReference type="PROSITE" id="PS50234">
    <property type="entry name" value="VWFA"/>
    <property type="match status" value="1"/>
</dbReference>
<feature type="domain" description="VWFA" evidence="3">
    <location>
        <begin position="327"/>
        <end position="499"/>
    </location>
</feature>
<dbReference type="SUPFAM" id="SSF53300">
    <property type="entry name" value="vWA-like"/>
    <property type="match status" value="1"/>
</dbReference>
<dbReference type="NCBIfam" id="TIGR03788">
    <property type="entry name" value="marine_srt_targ"/>
    <property type="match status" value="1"/>
</dbReference>
<keyword evidence="1" id="KW-0472">Membrane</keyword>
<dbReference type="SMART" id="SM00609">
    <property type="entry name" value="VIT"/>
    <property type="match status" value="1"/>
</dbReference>
<keyword evidence="6" id="KW-1185">Reference proteome</keyword>
<evidence type="ECO:0000256" key="1">
    <source>
        <dbReference type="SAM" id="Phobius"/>
    </source>
</evidence>
<dbReference type="AlphaFoldDB" id="A0A1Y1SI75"/>
<gene>
    <name evidence="5" type="ORF">ATO7_03450</name>
</gene>
<name>A0A1Y1SI75_9GAMM</name>
<proteinExistence type="predicted"/>
<evidence type="ECO:0000313" key="5">
    <source>
        <dbReference type="EMBL" id="ORE88899.1"/>
    </source>
</evidence>
<feature type="domain" description="VIT" evidence="4">
    <location>
        <begin position="43"/>
        <end position="171"/>
    </location>
</feature>
<evidence type="ECO:0000313" key="6">
    <source>
        <dbReference type="Proteomes" id="UP000192342"/>
    </source>
</evidence>
<dbReference type="SMART" id="SM00327">
    <property type="entry name" value="VWA"/>
    <property type="match status" value="1"/>
</dbReference>
<dbReference type="InterPro" id="IPR013694">
    <property type="entry name" value="VIT"/>
</dbReference>
<dbReference type="Pfam" id="PF08487">
    <property type="entry name" value="VIT"/>
    <property type="match status" value="1"/>
</dbReference>
<keyword evidence="1" id="KW-0812">Transmembrane</keyword>
<sequence>MRLFIHLPALLLCALSLSPLPASASLDDGLTRLSDVRRGALMFRAEDEASSAGFREVPSLSSEVQIQVTGPIARTVVTQHFVNPNETWAEALYAFPLPENAAVDHLRMRIGERIIEGDIQEKAQARATFEQAKQDGKRTALVEQHRPNLFTSAVANIPPHGEIRIEIEYQQELLWRDEAFSLRFPMAITPRYQPASAEPIENHSQVGHGWSLLPGELPQVADTSDSGRASHNPVSLTVQLQPGFELGEVVSPYHAIAQTREADVTRITLSQGRVPSDRDFVLRWRPKDGLGVQSAFFTQRTDNGDYGLLMLMPPQADFAAGHERAREIIFIIDTSGSMGGEPIRAARAGLLAGLDQLDPSDRFNLIEFNSSTRALFANPVTADAGHLDQARRWTHGLKANGGTEMRPALKLGLGQAQDPAVERLRQIVFITDGAVGNEAQLLSLIHRELGRARLFTVGIGAAPNAHFMTEAAQFGRGSFSYIAHDGEVQHVMQRLFERLDHPALTDLDLKLDQASDRLPNPLPDLYVGEPISVVMKLNGQAASAELQGQLGSRPWTHRLSLNQGAAQSGIDVLWARRKITDWSRQGRRGASADQVRQEITTLALKHHLVSEFTSLVAVDKTPVRAPDESLDTHALKSNLPAGMNTAQVGLARGSTPSLWLLLMGGLFTATGVLMGRRKA</sequence>
<evidence type="ECO:0008006" key="7">
    <source>
        <dbReference type="Google" id="ProtNLM"/>
    </source>
</evidence>
<dbReference type="InterPro" id="IPR036465">
    <property type="entry name" value="vWFA_dom_sf"/>
</dbReference>